<dbReference type="SUPFAM" id="SSF52540">
    <property type="entry name" value="P-loop containing nucleoside triphosphate hydrolases"/>
    <property type="match status" value="1"/>
</dbReference>
<dbReference type="PRINTS" id="PR00018">
    <property type="entry name" value="KRINGLE"/>
</dbReference>
<keyword evidence="7" id="KW-0808">Transferase</keyword>
<dbReference type="PROSITE" id="PS50088">
    <property type="entry name" value="ANK_REPEAT"/>
    <property type="match status" value="1"/>
</dbReference>
<dbReference type="InterPro" id="IPR002110">
    <property type="entry name" value="Ankyrin_rpt"/>
</dbReference>
<dbReference type="GO" id="GO:0005615">
    <property type="term" value="C:extracellular space"/>
    <property type="evidence" value="ECO:0007669"/>
    <property type="project" value="TreeGrafter"/>
</dbReference>
<dbReference type="Proteomes" id="UP000596742">
    <property type="component" value="Unassembled WGS sequence"/>
</dbReference>
<evidence type="ECO:0000256" key="3">
    <source>
        <dbReference type="PROSITE-ProRule" id="PRU00023"/>
    </source>
</evidence>
<dbReference type="GO" id="GO:0005102">
    <property type="term" value="F:signaling receptor binding"/>
    <property type="evidence" value="ECO:0007669"/>
    <property type="project" value="TreeGrafter"/>
</dbReference>
<reference evidence="7" key="1">
    <citation type="submission" date="2018-11" db="EMBL/GenBank/DDBJ databases">
        <authorList>
            <person name="Alioto T."/>
            <person name="Alioto T."/>
        </authorList>
    </citation>
    <scope>NUCLEOTIDE SEQUENCE</scope>
</reference>
<dbReference type="SUPFAM" id="SSF48403">
    <property type="entry name" value="Ankyrin repeat"/>
    <property type="match status" value="1"/>
</dbReference>
<feature type="domain" description="Kringle" evidence="6">
    <location>
        <begin position="15"/>
        <end position="84"/>
    </location>
</feature>
<dbReference type="PROSITE" id="PS50070">
    <property type="entry name" value="KRINGLE_2"/>
    <property type="match status" value="1"/>
</dbReference>
<evidence type="ECO:0000256" key="1">
    <source>
        <dbReference type="ARBA" id="ARBA00022572"/>
    </source>
</evidence>
<dbReference type="AlphaFoldDB" id="A0A8B6F0S9"/>
<dbReference type="Pfam" id="PF08477">
    <property type="entry name" value="Roc"/>
    <property type="match status" value="1"/>
</dbReference>
<dbReference type="CDD" id="cd00108">
    <property type="entry name" value="KR"/>
    <property type="match status" value="1"/>
</dbReference>
<evidence type="ECO:0000313" key="8">
    <source>
        <dbReference type="Proteomes" id="UP000596742"/>
    </source>
</evidence>
<dbReference type="EMBL" id="UYJE01006080">
    <property type="protein sequence ID" value="VDI42892.1"/>
    <property type="molecule type" value="Genomic_DNA"/>
</dbReference>
<evidence type="ECO:0000259" key="6">
    <source>
        <dbReference type="PROSITE" id="PS50070"/>
    </source>
</evidence>
<protein>
    <submittedName>
        <fullName evidence="7">Receptor tyrosine kinase-like orphan receptor 1</fullName>
        <ecNumber evidence="7">2.7.10.1</ecNumber>
    </submittedName>
</protein>
<feature type="repeat" description="ANK" evidence="3">
    <location>
        <begin position="91"/>
        <end position="123"/>
    </location>
</feature>
<keyword evidence="7" id="KW-0675">Receptor</keyword>
<comment type="caution">
    <text evidence="4">Lacks conserved residue(s) required for the propagation of feature annotation.</text>
</comment>
<keyword evidence="8" id="KW-1185">Reference proteome</keyword>
<dbReference type="PANTHER" id="PTHR24261:SF7">
    <property type="entry name" value="KRINGLE DOMAIN-CONTAINING PROTEIN"/>
    <property type="match status" value="1"/>
</dbReference>
<dbReference type="SUPFAM" id="SSF57440">
    <property type="entry name" value="Kringle-like"/>
    <property type="match status" value="1"/>
</dbReference>
<feature type="compositionally biased region" description="Acidic residues" evidence="5">
    <location>
        <begin position="150"/>
        <end position="166"/>
    </location>
</feature>
<dbReference type="Pfam" id="PF00023">
    <property type="entry name" value="Ank"/>
    <property type="match status" value="1"/>
</dbReference>
<sequence length="659" mass="75487">MPLEDFKGADCITDGMNSVYSGTINTTKSGRICQKWSLQIPHTHDKTWLGDNNYCRNPHLFPEGPWCFTTDENVRFEYCDIPKNVQTKDQSGRTALHFAAWERNSDVIRLLLKNGCNPEVKNKEAFQLQELNVKAIKIFHTPAPESLPYQEEEEGEEEEEKEEEDNLTNNVTRYFDKLTDNGKTPLDLIEEEGLQHHRDKRKRARTILKEYREYWQKGLPIEIKELDKKSAKVFASLLEEEGYDHYEARVMLAGEQGTGKTTIARYLVGKGPTKIRMSTDGIDLYNGLSFIDRETEEWMNGKQGFKLSEIAISRSLRQSNDKSSNMYAKYKLTDREKNYLDTAGHPKIKQKVVIPLSVRSESKSDESDKNVSSSNESYVSATESFCIHPQKDPGLVDNLCLENKYSNSFHDIGKAAVSRETKTKTKATKEIYPVIARESDVEILPRERKVVDPQIVGRETIPSSFNDNIFPRNESSNSANENGEFFRSEIHSKPHVESKEIGKTIEVVKDRGIIGKLKKLFGIQKDVTEVKVSMTKDRFLKESMKVGKKKLHQKKIAPVIIWDFGGQDVFYSTHQTFLTYRAIYLLVLDGSRNLDDPCPVEQYFPGKSGDKTARDYLRFWINTIVTYCKGSGPGFPKIMIVLTHKDKLEAVSMNLFDIF</sequence>
<evidence type="ECO:0000256" key="5">
    <source>
        <dbReference type="SAM" id="MobiDB-lite"/>
    </source>
</evidence>
<dbReference type="EC" id="2.7.10.1" evidence="7"/>
<keyword evidence="1 4" id="KW-0420">Kringle</keyword>
<evidence type="ECO:0000313" key="7">
    <source>
        <dbReference type="EMBL" id="VDI42892.1"/>
    </source>
</evidence>
<dbReference type="InterPro" id="IPR050759">
    <property type="entry name" value="Serine_protease_kringle"/>
</dbReference>
<dbReference type="PANTHER" id="PTHR24261">
    <property type="entry name" value="PLASMINOGEN-RELATED"/>
    <property type="match status" value="1"/>
</dbReference>
<dbReference type="InterPro" id="IPR027417">
    <property type="entry name" value="P-loop_NTPase"/>
</dbReference>
<dbReference type="InterPro" id="IPR018056">
    <property type="entry name" value="Kringle_CS"/>
</dbReference>
<dbReference type="GO" id="GO:0004714">
    <property type="term" value="F:transmembrane receptor protein tyrosine kinase activity"/>
    <property type="evidence" value="ECO:0007669"/>
    <property type="project" value="UniProtKB-EC"/>
</dbReference>
<organism evidence="7 8">
    <name type="scientific">Mytilus galloprovincialis</name>
    <name type="common">Mediterranean mussel</name>
    <dbReference type="NCBI Taxonomy" id="29158"/>
    <lineage>
        <taxon>Eukaryota</taxon>
        <taxon>Metazoa</taxon>
        <taxon>Spiralia</taxon>
        <taxon>Lophotrochozoa</taxon>
        <taxon>Mollusca</taxon>
        <taxon>Bivalvia</taxon>
        <taxon>Autobranchia</taxon>
        <taxon>Pteriomorphia</taxon>
        <taxon>Mytilida</taxon>
        <taxon>Mytiloidea</taxon>
        <taxon>Mytilidae</taxon>
        <taxon>Mytilinae</taxon>
        <taxon>Mytilus</taxon>
    </lineage>
</organism>
<dbReference type="SMART" id="SM00248">
    <property type="entry name" value="ANK"/>
    <property type="match status" value="1"/>
</dbReference>
<dbReference type="InterPro" id="IPR013806">
    <property type="entry name" value="Kringle-like"/>
</dbReference>
<dbReference type="PROSITE" id="PS50297">
    <property type="entry name" value="ANK_REP_REGION"/>
    <property type="match status" value="1"/>
</dbReference>
<keyword evidence="7" id="KW-0418">Kinase</keyword>
<dbReference type="SMART" id="SM00130">
    <property type="entry name" value="KR"/>
    <property type="match status" value="1"/>
</dbReference>
<feature type="region of interest" description="Disordered" evidence="5">
    <location>
        <begin position="144"/>
        <end position="170"/>
    </location>
</feature>
<comment type="caution">
    <text evidence="7">The sequence shown here is derived from an EMBL/GenBank/DDBJ whole genome shotgun (WGS) entry which is preliminary data.</text>
</comment>
<dbReference type="OrthoDB" id="6116593at2759"/>
<dbReference type="Gene3D" id="1.25.40.20">
    <property type="entry name" value="Ankyrin repeat-containing domain"/>
    <property type="match status" value="1"/>
</dbReference>
<dbReference type="GO" id="GO:0004175">
    <property type="term" value="F:endopeptidase activity"/>
    <property type="evidence" value="ECO:0007669"/>
    <property type="project" value="TreeGrafter"/>
</dbReference>
<keyword evidence="2" id="KW-1015">Disulfide bond</keyword>
<evidence type="ECO:0000256" key="4">
    <source>
        <dbReference type="PROSITE-ProRule" id="PRU00121"/>
    </source>
</evidence>
<evidence type="ECO:0000256" key="2">
    <source>
        <dbReference type="ARBA" id="ARBA00023157"/>
    </source>
</evidence>
<dbReference type="Gene3D" id="2.40.20.10">
    <property type="entry name" value="Plasminogen Kringle 4"/>
    <property type="match status" value="1"/>
</dbReference>
<dbReference type="Gene3D" id="3.40.50.300">
    <property type="entry name" value="P-loop containing nucleotide triphosphate hydrolases"/>
    <property type="match status" value="1"/>
</dbReference>
<dbReference type="Pfam" id="PF00051">
    <property type="entry name" value="Kringle"/>
    <property type="match status" value="1"/>
</dbReference>
<dbReference type="InterPro" id="IPR000001">
    <property type="entry name" value="Kringle"/>
</dbReference>
<proteinExistence type="predicted"/>
<name>A0A8B6F0S9_MYTGA</name>
<dbReference type="InterPro" id="IPR038178">
    <property type="entry name" value="Kringle_sf"/>
</dbReference>
<dbReference type="PROSITE" id="PS00021">
    <property type="entry name" value="KRINGLE_1"/>
    <property type="match status" value="1"/>
</dbReference>
<accession>A0A8B6F0S9</accession>
<gene>
    <name evidence="7" type="ORF">MGAL_10B081571</name>
</gene>
<keyword evidence="3" id="KW-0040">ANK repeat</keyword>
<dbReference type="InterPro" id="IPR036770">
    <property type="entry name" value="Ankyrin_rpt-contain_sf"/>
</dbReference>